<evidence type="ECO:0000256" key="8">
    <source>
        <dbReference type="ARBA" id="ARBA00022840"/>
    </source>
</evidence>
<comment type="subunit">
    <text evidence="11">Monomer.</text>
</comment>
<dbReference type="HAMAP" id="MF_01497">
    <property type="entry name" value="SrkA_kinase"/>
    <property type="match status" value="1"/>
</dbReference>
<evidence type="ECO:0000256" key="4">
    <source>
        <dbReference type="ARBA" id="ARBA00022679"/>
    </source>
</evidence>
<dbReference type="NCBIfam" id="NF008738">
    <property type="entry name" value="PRK11768.1"/>
    <property type="match status" value="1"/>
</dbReference>
<keyword evidence="4 11" id="KW-0808">Transferase</keyword>
<feature type="active site" evidence="11">
    <location>
        <position position="219"/>
    </location>
</feature>
<evidence type="ECO:0000256" key="7">
    <source>
        <dbReference type="ARBA" id="ARBA00022777"/>
    </source>
</evidence>
<keyword evidence="2 11" id="KW-0723">Serine/threonine-protein kinase</keyword>
<dbReference type="Proteomes" id="UP001597059">
    <property type="component" value="Unassembled WGS sequence"/>
</dbReference>
<accession>A0ABW4B4F8</accession>
<comment type="cofactor">
    <cofactor evidence="11">
        <name>Mg(2+)</name>
        <dbReference type="ChEBI" id="CHEBI:18420"/>
    </cofactor>
</comment>
<evidence type="ECO:0000256" key="5">
    <source>
        <dbReference type="ARBA" id="ARBA00022723"/>
    </source>
</evidence>
<keyword evidence="1 11" id="KW-0963">Cytoplasm</keyword>
<evidence type="ECO:0000259" key="12">
    <source>
        <dbReference type="Pfam" id="PF01636"/>
    </source>
</evidence>
<keyword evidence="3 11" id="KW-0597">Phosphoprotein</keyword>
<sequence>MQNAQHPYGALTPDTVIDAVESVGLFSDFRQYPLNSYENRVYQVGIEDSAPLIVKFYRPNRWTSEQIQEEHDVLLMLKDQGVSVAAPLSFHGQTLFEHKGFFFSLTEKQRGTPLEAGDLDQLFAIGELIGELHHATESWQTQHRPNIQASGHIQQSSEFILHSGFLPKKLTSGYQSLIQEVLTLTTKTQQNSPAKVRFIHGDCHRSNLLNTDNGLVLLDFDDCRMGMAVQDLWLHVSDSDAKQQQLSELIEGYESHHSFDTRELDLIDVFMAERHIAYSAWIAERWADPAFPTIFPHFTGEDFWRQHVGDLEEMVRQWGKWR</sequence>
<keyword evidence="8 11" id="KW-0067">ATP-binding</keyword>
<keyword evidence="5 11" id="KW-0479">Metal-binding</keyword>
<keyword evidence="9 11" id="KW-0460">Magnesium</keyword>
<dbReference type="EC" id="2.7.11.1" evidence="11"/>
<evidence type="ECO:0000256" key="6">
    <source>
        <dbReference type="ARBA" id="ARBA00022741"/>
    </source>
</evidence>
<evidence type="ECO:0000313" key="13">
    <source>
        <dbReference type="EMBL" id="MFD1384719.1"/>
    </source>
</evidence>
<evidence type="ECO:0000256" key="11">
    <source>
        <dbReference type="HAMAP-Rule" id="MF_01497"/>
    </source>
</evidence>
<comment type="catalytic activity">
    <reaction evidence="11">
        <text>L-threonyl-[protein] + ATP = O-phospho-L-threonyl-[protein] + ADP + H(+)</text>
        <dbReference type="Rhea" id="RHEA:46608"/>
        <dbReference type="Rhea" id="RHEA-COMP:11060"/>
        <dbReference type="Rhea" id="RHEA-COMP:11605"/>
        <dbReference type="ChEBI" id="CHEBI:15378"/>
        <dbReference type="ChEBI" id="CHEBI:30013"/>
        <dbReference type="ChEBI" id="CHEBI:30616"/>
        <dbReference type="ChEBI" id="CHEBI:61977"/>
        <dbReference type="ChEBI" id="CHEBI:456216"/>
        <dbReference type="EC" id="2.7.11.1"/>
    </reaction>
</comment>
<keyword evidence="6 11" id="KW-0547">Nucleotide-binding</keyword>
<evidence type="ECO:0000256" key="9">
    <source>
        <dbReference type="ARBA" id="ARBA00022842"/>
    </source>
</evidence>
<feature type="site" description="ATP" evidence="11">
    <location>
        <position position="36"/>
    </location>
</feature>
<dbReference type="InterPro" id="IPR002575">
    <property type="entry name" value="Aminoglycoside_PTrfase"/>
</dbReference>
<dbReference type="Gene3D" id="1.10.510.10">
    <property type="entry name" value="Transferase(Phosphotransferase) domain 1"/>
    <property type="match status" value="1"/>
</dbReference>
<dbReference type="Gene3D" id="1.20.1270.170">
    <property type="match status" value="1"/>
</dbReference>
<dbReference type="RefSeq" id="WP_377369212.1">
    <property type="nucleotide sequence ID" value="NZ_JBHTMN010000018.1"/>
</dbReference>
<evidence type="ECO:0000256" key="1">
    <source>
        <dbReference type="ARBA" id="ARBA00022490"/>
    </source>
</evidence>
<reference evidence="14" key="1">
    <citation type="journal article" date="2019" name="Int. J. Syst. Evol. Microbiol.">
        <title>The Global Catalogue of Microorganisms (GCM) 10K type strain sequencing project: providing services to taxonomists for standard genome sequencing and annotation.</title>
        <authorList>
            <consortium name="The Broad Institute Genomics Platform"/>
            <consortium name="The Broad Institute Genome Sequencing Center for Infectious Disease"/>
            <person name="Wu L."/>
            <person name="Ma J."/>
        </authorList>
    </citation>
    <scope>NUCLEOTIDE SEQUENCE [LARGE SCALE GENOMIC DNA]</scope>
    <source>
        <strain evidence="14">JCM 30774</strain>
    </source>
</reference>
<feature type="domain" description="Aminoglycoside phosphotransferase" evidence="12">
    <location>
        <begin position="35"/>
        <end position="265"/>
    </location>
</feature>
<protein>
    <recommendedName>
        <fullName evidence="11">Stress response kinase A</fullName>
        <ecNumber evidence="11">2.7.11.1</ecNumber>
    </recommendedName>
    <alternativeName>
        <fullName evidence="11">Serine/threonine-protein kinase SrkA</fullName>
    </alternativeName>
</protein>
<dbReference type="Gene3D" id="3.30.200.70">
    <property type="match status" value="1"/>
</dbReference>
<organism evidence="13 14">
    <name type="scientific">Rhodanobacter aciditrophus</name>
    <dbReference type="NCBI Taxonomy" id="1623218"/>
    <lineage>
        <taxon>Bacteria</taxon>
        <taxon>Pseudomonadati</taxon>
        <taxon>Pseudomonadota</taxon>
        <taxon>Gammaproteobacteria</taxon>
        <taxon>Lysobacterales</taxon>
        <taxon>Rhodanobacteraceae</taxon>
        <taxon>Rhodanobacter</taxon>
    </lineage>
</organism>
<evidence type="ECO:0000256" key="3">
    <source>
        <dbReference type="ARBA" id="ARBA00022553"/>
    </source>
</evidence>
<dbReference type="Pfam" id="PF01636">
    <property type="entry name" value="APH"/>
    <property type="match status" value="1"/>
</dbReference>
<proteinExistence type="inferred from homology"/>
<feature type="binding site" evidence="11">
    <location>
        <position position="219"/>
    </location>
    <ligand>
        <name>Mg(2+)</name>
        <dbReference type="ChEBI" id="CHEBI:18420"/>
    </ligand>
</feature>
<dbReference type="PANTHER" id="PTHR39573">
    <property type="entry name" value="STRESS RESPONSE KINASE A"/>
    <property type="match status" value="1"/>
</dbReference>
<comment type="similarity">
    <text evidence="11">Belongs to the SrkA/RdoA protein kinase family.</text>
</comment>
<gene>
    <name evidence="11" type="primary">srkA</name>
    <name evidence="13" type="ORF">ACFQ45_15230</name>
</gene>
<comment type="caution">
    <text evidence="13">The sequence shown here is derived from an EMBL/GenBank/DDBJ whole genome shotgun (WGS) entry which is preliminary data.</text>
</comment>
<comment type="function">
    <text evidence="11">A protein kinase that phosphorylates Ser and Thr residues. Probably acts to suppress the effects of stress linked to accumulation of reactive oxygen species. Probably involved in the extracytoplasmic stress response.</text>
</comment>
<dbReference type="GO" id="GO:0004674">
    <property type="term" value="F:protein serine/threonine kinase activity"/>
    <property type="evidence" value="ECO:0007669"/>
    <property type="project" value="UniProtKB-KW"/>
</dbReference>
<keyword evidence="7 11" id="KW-0418">Kinase</keyword>
<dbReference type="InterPro" id="IPR032882">
    <property type="entry name" value="SrkA/RdoA"/>
</dbReference>
<dbReference type="SUPFAM" id="SSF56112">
    <property type="entry name" value="Protein kinase-like (PK-like)"/>
    <property type="match status" value="1"/>
</dbReference>
<evidence type="ECO:0000256" key="2">
    <source>
        <dbReference type="ARBA" id="ARBA00022527"/>
    </source>
</evidence>
<feature type="active site" description="Proton acceptor" evidence="11">
    <location>
        <position position="202"/>
    </location>
</feature>
<evidence type="ECO:0000256" key="10">
    <source>
        <dbReference type="ARBA" id="ARBA00023016"/>
    </source>
</evidence>
<evidence type="ECO:0000313" key="14">
    <source>
        <dbReference type="Proteomes" id="UP001597059"/>
    </source>
</evidence>
<keyword evidence="14" id="KW-1185">Reference proteome</keyword>
<comment type="subcellular location">
    <subcellularLocation>
        <location evidence="11">Cytoplasm</location>
    </subcellularLocation>
</comment>
<keyword evidence="10 11" id="KW-0346">Stress response</keyword>
<dbReference type="EMBL" id="JBHTMN010000018">
    <property type="protein sequence ID" value="MFD1384719.1"/>
    <property type="molecule type" value="Genomic_DNA"/>
</dbReference>
<dbReference type="PANTHER" id="PTHR39573:SF1">
    <property type="entry name" value="STRESS RESPONSE KINASE A"/>
    <property type="match status" value="1"/>
</dbReference>
<name>A0ABW4B4F8_9GAMM</name>
<dbReference type="InterPro" id="IPR011009">
    <property type="entry name" value="Kinase-like_dom_sf"/>
</dbReference>
<comment type="catalytic activity">
    <reaction evidence="11">
        <text>L-seryl-[protein] + ATP = O-phospho-L-seryl-[protein] + ADP + H(+)</text>
        <dbReference type="Rhea" id="RHEA:17989"/>
        <dbReference type="Rhea" id="RHEA-COMP:9863"/>
        <dbReference type="Rhea" id="RHEA-COMP:11604"/>
        <dbReference type="ChEBI" id="CHEBI:15378"/>
        <dbReference type="ChEBI" id="CHEBI:29999"/>
        <dbReference type="ChEBI" id="CHEBI:30616"/>
        <dbReference type="ChEBI" id="CHEBI:83421"/>
        <dbReference type="ChEBI" id="CHEBI:456216"/>
        <dbReference type="EC" id="2.7.11.1"/>
    </reaction>
</comment>
<feature type="binding site" evidence="11">
    <location>
        <position position="207"/>
    </location>
    <ligand>
        <name>Mg(2+)</name>
        <dbReference type="ChEBI" id="CHEBI:18420"/>
    </ligand>
</feature>